<dbReference type="GO" id="GO:0005643">
    <property type="term" value="C:nuclear pore"/>
    <property type="evidence" value="ECO:0007669"/>
    <property type="project" value="TreeGrafter"/>
</dbReference>
<feature type="compositionally biased region" description="Basic and acidic residues" evidence="5">
    <location>
        <begin position="181"/>
        <end position="199"/>
    </location>
</feature>
<feature type="compositionally biased region" description="Basic and acidic residues" evidence="5">
    <location>
        <begin position="2063"/>
        <end position="2081"/>
    </location>
</feature>
<feature type="compositionally biased region" description="Low complexity" evidence="5">
    <location>
        <begin position="1779"/>
        <end position="1799"/>
    </location>
</feature>
<feature type="region of interest" description="Disordered" evidence="5">
    <location>
        <begin position="850"/>
        <end position="875"/>
    </location>
</feature>
<feature type="region of interest" description="Disordered" evidence="5">
    <location>
        <begin position="1214"/>
        <end position="1233"/>
    </location>
</feature>
<comment type="subcellular location">
    <subcellularLocation>
        <location evidence="1">Nucleus</location>
    </subcellularLocation>
</comment>
<evidence type="ECO:0000313" key="9">
    <source>
        <dbReference type="EMBL" id="KAG0022113.1"/>
    </source>
</evidence>
<dbReference type="PANTHER" id="PTHR18898:SF2">
    <property type="entry name" value="NUCLEOPROTEIN TPR"/>
    <property type="match status" value="1"/>
</dbReference>
<feature type="coiled-coil region" evidence="4">
    <location>
        <begin position="578"/>
        <end position="645"/>
    </location>
</feature>
<feature type="compositionally biased region" description="Low complexity" evidence="5">
    <location>
        <begin position="1911"/>
        <end position="1923"/>
    </location>
</feature>
<feature type="region of interest" description="Disordered" evidence="5">
    <location>
        <begin position="1835"/>
        <end position="1857"/>
    </location>
</feature>
<reference evidence="9" key="1">
    <citation type="journal article" date="2020" name="Fungal Divers.">
        <title>Resolving the Mortierellaceae phylogeny through synthesis of multi-gene phylogenetics and phylogenomics.</title>
        <authorList>
            <person name="Vandepol N."/>
            <person name="Liber J."/>
            <person name="Desiro A."/>
            <person name="Na H."/>
            <person name="Kennedy M."/>
            <person name="Barry K."/>
            <person name="Grigoriev I.V."/>
            <person name="Miller A.N."/>
            <person name="O'Donnell K."/>
            <person name="Stajich J.E."/>
            <person name="Bonito G."/>
        </authorList>
    </citation>
    <scope>NUCLEOTIDE SEQUENCE</scope>
    <source>
        <strain evidence="9">NRRL 2769</strain>
    </source>
</reference>
<feature type="domain" description="NUA/TPR/MLP1-2-like" evidence="8">
    <location>
        <begin position="504"/>
        <end position="602"/>
    </location>
</feature>
<proteinExistence type="predicted"/>
<keyword evidence="3" id="KW-0539">Nucleus</keyword>
<feature type="compositionally biased region" description="Acidic residues" evidence="5">
    <location>
        <begin position="2032"/>
        <end position="2042"/>
    </location>
</feature>
<feature type="region of interest" description="Disordered" evidence="5">
    <location>
        <begin position="1779"/>
        <end position="1800"/>
    </location>
</feature>
<evidence type="ECO:0000259" key="6">
    <source>
        <dbReference type="Pfam" id="PF07926"/>
    </source>
</evidence>
<dbReference type="GO" id="GO:0017056">
    <property type="term" value="F:structural constituent of nuclear pore"/>
    <property type="evidence" value="ECO:0007669"/>
    <property type="project" value="TreeGrafter"/>
</dbReference>
<dbReference type="Proteomes" id="UP000703661">
    <property type="component" value="Unassembled WGS sequence"/>
</dbReference>
<dbReference type="EMBL" id="JAAAID010000123">
    <property type="protein sequence ID" value="KAG0022113.1"/>
    <property type="molecule type" value="Genomic_DNA"/>
</dbReference>
<name>A0A9P6N1V8_9FUNG</name>
<feature type="domain" description="Nucleoprotein TPR/MPL1" evidence="7">
    <location>
        <begin position="199"/>
        <end position="278"/>
    </location>
</feature>
<feature type="compositionally biased region" description="Polar residues" evidence="5">
    <location>
        <begin position="1926"/>
        <end position="1940"/>
    </location>
</feature>
<feature type="region of interest" description="Disordered" evidence="5">
    <location>
        <begin position="2112"/>
        <end position="2137"/>
    </location>
</feature>
<feature type="compositionally biased region" description="Low complexity" evidence="5">
    <location>
        <begin position="1879"/>
        <end position="1893"/>
    </location>
</feature>
<evidence type="ECO:0000256" key="2">
    <source>
        <dbReference type="ARBA" id="ARBA00023054"/>
    </source>
</evidence>
<feature type="coiled-coil region" evidence="4">
    <location>
        <begin position="1599"/>
        <end position="1628"/>
    </location>
</feature>
<dbReference type="GO" id="GO:0006606">
    <property type="term" value="P:protein import into nucleus"/>
    <property type="evidence" value="ECO:0007669"/>
    <property type="project" value="InterPro"/>
</dbReference>
<feature type="region of interest" description="Disordered" evidence="5">
    <location>
        <begin position="172"/>
        <end position="206"/>
    </location>
</feature>
<feature type="domain" description="Nucleoprotein TPR/MLP1-2" evidence="6">
    <location>
        <begin position="1071"/>
        <end position="1199"/>
    </location>
</feature>
<dbReference type="Pfam" id="PF07926">
    <property type="entry name" value="TPR_MLP1_2"/>
    <property type="match status" value="1"/>
</dbReference>
<feature type="compositionally biased region" description="Basic and acidic residues" evidence="5">
    <location>
        <begin position="852"/>
        <end position="875"/>
    </location>
</feature>
<feature type="compositionally biased region" description="Polar residues" evidence="5">
    <location>
        <begin position="1899"/>
        <end position="1910"/>
    </location>
</feature>
<feature type="region of interest" description="Disordered" evidence="5">
    <location>
        <begin position="1668"/>
        <end position="1731"/>
    </location>
</feature>
<gene>
    <name evidence="9" type="ORF">BGZ80_001042</name>
</gene>
<evidence type="ECO:0000313" key="10">
    <source>
        <dbReference type="Proteomes" id="UP000703661"/>
    </source>
</evidence>
<evidence type="ECO:0000259" key="8">
    <source>
        <dbReference type="Pfam" id="PF25785"/>
    </source>
</evidence>
<feature type="coiled-coil region" evidence="4">
    <location>
        <begin position="1020"/>
        <end position="1202"/>
    </location>
</feature>
<accession>A0A9P6N1V8</accession>
<dbReference type="Pfam" id="PF25481">
    <property type="entry name" value="Nucleoprot-TPR"/>
    <property type="match status" value="1"/>
</dbReference>
<keyword evidence="2 4" id="KW-0175">Coiled coil</keyword>
<dbReference type="PANTHER" id="PTHR18898">
    <property type="entry name" value="NUCLEOPROTEIN TPR-RELATED"/>
    <property type="match status" value="1"/>
</dbReference>
<evidence type="ECO:0000259" key="7">
    <source>
        <dbReference type="Pfam" id="PF25481"/>
    </source>
</evidence>
<feature type="region of interest" description="Disordered" evidence="5">
    <location>
        <begin position="1879"/>
        <end position="2081"/>
    </location>
</feature>
<feature type="coiled-coil region" evidence="4">
    <location>
        <begin position="17"/>
        <end position="44"/>
    </location>
</feature>
<dbReference type="GO" id="GO:0006406">
    <property type="term" value="P:mRNA export from nucleus"/>
    <property type="evidence" value="ECO:0007669"/>
    <property type="project" value="TreeGrafter"/>
</dbReference>
<feature type="compositionally biased region" description="Polar residues" evidence="5">
    <location>
        <begin position="1669"/>
        <end position="1678"/>
    </location>
</feature>
<protein>
    <recommendedName>
        <fullName evidence="11">Nucleoprotein TPR/MLP1 domain-containing protein</fullName>
    </recommendedName>
</protein>
<feature type="compositionally biased region" description="Low complexity" evidence="5">
    <location>
        <begin position="2043"/>
        <end position="2060"/>
    </location>
</feature>
<dbReference type="InterPro" id="IPR012929">
    <property type="entry name" value="Nucleoprot-TPR/MLP1-2_dom"/>
</dbReference>
<evidence type="ECO:0008006" key="11">
    <source>
        <dbReference type="Google" id="ProtNLM"/>
    </source>
</evidence>
<feature type="compositionally biased region" description="Polar residues" evidence="5">
    <location>
        <begin position="1838"/>
        <end position="1856"/>
    </location>
</feature>
<sequence>MEDAQTTLNDQKRIRISKFLSLENEDLSRLLDQLKDEAQVASAINKLIQRLDETAIQHASDVSWKQQAEEAKASLSTETINFEQRLQQYETRVNTTKSLLTDTRQKLKAATKEAQDAAQLEQQLSSQQSGTLHTNVEMQALKSRVETLEGEKRETLGALERKVSELQQANEDYQSMSSRYQELKKESSKLESESREAKASEMSLKLQKQATEQELEMLKQRMEWTNSELEAKSTELSTYRAEKTAQILQLQADLDQVRIEATAATQSNSTLQRRVKEQQDKLEEAIEKNKELQDKTLVQEEQFRVEMETQRRLGELWERAATDTKGRIADLELTLEDMQRSLSNKDSEYQETINELSEERLQLQLKLEQSSVEITQLKEEQKRADELLNKAGLIDTSGASGFDIGRLGVLSPTAAAAARLQKTGMSLTQVYTRYMELQSEHTHLKTDHARLQESMDAIVQELADGAPLIREQQLEYQRLEQHAKELSAQLEAASQEKEQIAFGAREALAQLDGVVKERDLLHKENQDLDRQVQNLLWRLKAPNAPQSLAPASTLSADTGSTTEGEKAIDEHLVLFSNIQELQQQNKQLREIARKFTKEQEEAKGEQAQARKKEEQDVIEEAERVIESMREDIGAKELQIATYKQELDMMRRILKTSNMRNVPAVNAPTDGTIASVAAAQPGGDADKPTSNDSSEYAKLLTDLQKTFDAYRNETSIDNRLLKDQLQQCQADNSDYRIQLGRSKTQIEVLNERYQLLLENSTHQSNEMSELRKRCTYLQDASTRHEIANQKLSSDLYAERDSVSRVTVELNNLKTEKALWKSFESRLMEENQALTKEKSHLNELLQTVQSMTNELERSHEQTKRRLENAVNSKEQEVETLKEKLKEEVESGTRMRDRREIESKEWQSRIDSLQAEYQSSREALIAAKTSLEHTNAKVEDLTKQIKSREDQLAIYQQKPAGSESTETTREEQLQAQMVQLHADLARHQAEAEASRTHLAQFQAISQTNEDRLAEMTATFEEFKKEHDLKLEENAQTIKSLETKLSSAEERAQSAASNLVEMQNKADEERGVWRKEKEELESKSRKLEDIQSQMNSVEERYRRDIRIQAAQTKEAHENYERELVNHAKDIEALTRLKEKHSRQTAELERYRTASESAISNLQAAELSWEGQKSVLQKTLSEVEKRCAELKDQNDKLHRHLEDVSAQALTIQQRMNAPIASGEDGNDAPSEGTKGNAEHQLAELRDVVRYVRREKEILMCQHELNLQESRRLKQQLEQTNRSLEETRSSLTEERSKHQEAMVSKQQHEQLLEKINQLNLLRESNTTLRAENERLQKRVLRLEDLARELQGKLNPLNEQVSEMKADLELSKEELKQVGEDRDRWRTRTVEIMAKHDRIDPTEFQELKDTVEKNKTERDELENVMTALKTEGETLKTENESLQARLKDASGKLAKLSGHAQAWRKKHTEEAAKVEELQKELATLKARITELEKLLEEANNKPGSEDPAIQAKHEAEKAELKEKKEFAEKNFEATRTRLNLSVNRNKQLSAKIKEQEAALAELRAGRDAAAPASGSITQAEMEAKIEEEKQKVIADLTAKHETAIKMNEMRQQLKIQTKEKEILNLKNQLASASSESNTTSVATTLSPMAQTFRPQAAATIPVRPTNSVRIVRPNTAAAQNETSPAARQLAGLPPRPTQGKPTPRPPGQSRLRPPLGDRVAAAAAASNSGAQPGVQSMVPTADIKPPVVATPAVATSASPVEPVSTVVATPALAPIPAATAALVPNPASTATVPTPTQATPSAPTQTSRLLIKRRREDELPGNLKQPPGSSPSLTATTVEAGLASGSPSVGPTPVVSTQEQKSSPMIIKRQRQLPVVEPAVVPVPEVAESTSTSETKTQTVHIQRNRLISATDSSAIQSTSRPTSTTTVVTEPDSASSTENGSKTSPHGQKRRHETTEGIQENIAIVSTPGPGDLEETEESSTVEHPSEHMSMDVDDVPPVKRARPSQVAVTELPEEATPSAEAAEDVAAPETPGHLTDFDEGEVEEETTDTTGAAAVTGVSAPVGTGEAKAAEEDQHQREPAQETGADHALVEELDEGLEVSYGTPGTTDVAGFEDVEEEGELDLDMDEQREHEGGAEASESSA</sequence>
<feature type="coiled-coil region" evidence="4">
    <location>
        <begin position="1261"/>
        <end position="1558"/>
    </location>
</feature>
<feature type="region of interest" description="Disordered" evidence="5">
    <location>
        <begin position="1809"/>
        <end position="1828"/>
    </location>
</feature>
<evidence type="ECO:0000256" key="3">
    <source>
        <dbReference type="ARBA" id="ARBA00023242"/>
    </source>
</evidence>
<evidence type="ECO:0000256" key="5">
    <source>
        <dbReference type="SAM" id="MobiDB-lite"/>
    </source>
</evidence>
<feature type="compositionally biased region" description="Polar residues" evidence="5">
    <location>
        <begin position="1719"/>
        <end position="1731"/>
    </location>
</feature>
<dbReference type="Pfam" id="PF25785">
    <property type="entry name" value="TPR"/>
    <property type="match status" value="1"/>
</dbReference>
<feature type="coiled-coil region" evidence="4">
    <location>
        <begin position="469"/>
        <end position="499"/>
    </location>
</feature>
<comment type="caution">
    <text evidence="9">The sequence shown here is derived from an EMBL/GenBank/DDBJ whole genome shotgun (WGS) entry which is preliminary data.</text>
</comment>
<evidence type="ECO:0000256" key="4">
    <source>
        <dbReference type="SAM" id="Coils"/>
    </source>
</evidence>
<keyword evidence="10" id="KW-1185">Reference proteome</keyword>
<organism evidence="9 10">
    <name type="scientific">Entomortierella chlamydospora</name>
    <dbReference type="NCBI Taxonomy" id="101097"/>
    <lineage>
        <taxon>Eukaryota</taxon>
        <taxon>Fungi</taxon>
        <taxon>Fungi incertae sedis</taxon>
        <taxon>Mucoromycota</taxon>
        <taxon>Mortierellomycotina</taxon>
        <taxon>Mortierellomycetes</taxon>
        <taxon>Mortierellales</taxon>
        <taxon>Mortierellaceae</taxon>
        <taxon>Entomortierella</taxon>
    </lineage>
</organism>
<dbReference type="InterPro" id="IPR057974">
    <property type="entry name" value="NUA/TPR/MLP1-2-like_dom"/>
</dbReference>
<evidence type="ECO:0000256" key="1">
    <source>
        <dbReference type="ARBA" id="ARBA00004123"/>
    </source>
</evidence>
<dbReference type="InterPro" id="IPR057577">
    <property type="entry name" value="Nucleoprot-TPR/MLP1_dom"/>
</dbReference>